<dbReference type="Proteomes" id="UP001598130">
    <property type="component" value="Unassembled WGS sequence"/>
</dbReference>
<dbReference type="PANTHER" id="PTHR30069:SF29">
    <property type="entry name" value="HEMOGLOBIN AND HEMOGLOBIN-HAPTOGLOBIN-BINDING PROTEIN 1-RELATED"/>
    <property type="match status" value="1"/>
</dbReference>
<keyword evidence="2 10" id="KW-0813">Transport</keyword>
<keyword evidence="8 15" id="KW-0675">Receptor</keyword>
<dbReference type="InterPro" id="IPR012910">
    <property type="entry name" value="Plug_dom"/>
</dbReference>
<comment type="subcellular location">
    <subcellularLocation>
        <location evidence="1 10">Cell outer membrane</location>
        <topology evidence="1 10">Multi-pass membrane protein</topology>
    </subcellularLocation>
</comment>
<reference evidence="15 16" key="1">
    <citation type="submission" date="2022-09" db="EMBL/GenBank/DDBJ databases">
        <title>New species of Phenylobacterium.</title>
        <authorList>
            <person name="Mieszkin S."/>
        </authorList>
    </citation>
    <scope>NUCLEOTIDE SEQUENCE [LARGE SCALE GENOMIC DNA]</scope>
    <source>
        <strain evidence="15 16">HK31-G</strain>
    </source>
</reference>
<evidence type="ECO:0000256" key="2">
    <source>
        <dbReference type="ARBA" id="ARBA00022448"/>
    </source>
</evidence>
<keyword evidence="4 10" id="KW-0812">Transmembrane</keyword>
<accession>A0ABW6CH53</accession>
<evidence type="ECO:0000259" key="14">
    <source>
        <dbReference type="Pfam" id="PF07715"/>
    </source>
</evidence>
<dbReference type="Pfam" id="PF00593">
    <property type="entry name" value="TonB_dep_Rec_b-barrel"/>
    <property type="match status" value="1"/>
</dbReference>
<evidence type="ECO:0000256" key="5">
    <source>
        <dbReference type="ARBA" id="ARBA00022729"/>
    </source>
</evidence>
<evidence type="ECO:0000313" key="15">
    <source>
        <dbReference type="EMBL" id="MFD3262412.1"/>
    </source>
</evidence>
<dbReference type="Gene3D" id="2.40.170.20">
    <property type="entry name" value="TonB-dependent receptor, beta-barrel domain"/>
    <property type="match status" value="1"/>
</dbReference>
<evidence type="ECO:0000256" key="4">
    <source>
        <dbReference type="ARBA" id="ARBA00022692"/>
    </source>
</evidence>
<keyword evidence="9 10" id="KW-0998">Cell outer membrane</keyword>
<dbReference type="PROSITE" id="PS52016">
    <property type="entry name" value="TONB_DEPENDENT_REC_3"/>
    <property type="match status" value="1"/>
</dbReference>
<protein>
    <submittedName>
        <fullName evidence="15">TonB-dependent receptor</fullName>
    </submittedName>
</protein>
<dbReference type="InterPro" id="IPR039426">
    <property type="entry name" value="TonB-dep_rcpt-like"/>
</dbReference>
<evidence type="ECO:0000259" key="13">
    <source>
        <dbReference type="Pfam" id="PF00593"/>
    </source>
</evidence>
<proteinExistence type="inferred from homology"/>
<dbReference type="Pfam" id="PF07715">
    <property type="entry name" value="Plug"/>
    <property type="match status" value="1"/>
</dbReference>
<keyword evidence="3 10" id="KW-1134">Transmembrane beta strand</keyword>
<feature type="domain" description="TonB-dependent receptor-like beta-barrel" evidence="13">
    <location>
        <begin position="197"/>
        <end position="612"/>
    </location>
</feature>
<keyword evidence="16" id="KW-1185">Reference proteome</keyword>
<dbReference type="InterPro" id="IPR036942">
    <property type="entry name" value="Beta-barrel_TonB_sf"/>
</dbReference>
<dbReference type="Gene3D" id="2.170.130.10">
    <property type="entry name" value="TonB-dependent receptor, plug domain"/>
    <property type="match status" value="1"/>
</dbReference>
<organism evidence="15 16">
    <name type="scientific">Phenylobacterium ferrooxidans</name>
    <dbReference type="NCBI Taxonomy" id="2982689"/>
    <lineage>
        <taxon>Bacteria</taxon>
        <taxon>Pseudomonadati</taxon>
        <taxon>Pseudomonadota</taxon>
        <taxon>Alphaproteobacteria</taxon>
        <taxon>Caulobacterales</taxon>
        <taxon>Caulobacteraceae</taxon>
        <taxon>Phenylobacterium</taxon>
    </lineage>
</organism>
<evidence type="ECO:0000256" key="1">
    <source>
        <dbReference type="ARBA" id="ARBA00004571"/>
    </source>
</evidence>
<evidence type="ECO:0000256" key="11">
    <source>
        <dbReference type="RuleBase" id="RU003357"/>
    </source>
</evidence>
<sequence>MAFFLRIAGRALAPCATAVLLAAQPAWADADAAGSLADLSRLSLEELANLEITSVSKRPEALSGAPAAVYVISNDEIRLSGADSLPEALRLAPNLQVARMNASGYGISARGFNHSTGTSNKLQVLIDGRSIYTPLYSGVFWDAQGVMLDDVERIEVISGPGGALWGANAVNGVINVITRKAADTQGGLAHLTTGSDDIAANLRYGGRFGETGAFRIYGMAANYGESRTTSGAGGRDSWDRAQAGFKIDWGGEGDAFTLQGDLYDGSSEPVPGARAEGVIGGGNLLGSWTHRPQDGGVVEATAHYARDHRTITSGIKDSLEVYNLDLQYVLAARGRHTMVVGGGYRQNQDNFRGAFRTSFLAPASRTSRLGNIFVQDEIALRDDLILTLGLKLEHNSYTGLEYLPNARLAWRPTDHALIWGAVSRGVRTPSRFDRDLINPGLIAGGPAFVSEELIAYEAGYRGQPSPNLSVSVSAYYNVYDDLRTVESFTPAVFPLEIRNGMRGETYGVEAWASWQVRAGWRLTAGANALRKDLSLDLGGRDIFGVNFAGNDPSYQLSLRSHMSLTPTLDLDIDLRSIDDLTSPAVAAYTELGARLAWRVTDQVELAVIGDNLLNDQHLEFVNGSVPRREIPRSVRASLRWGF</sequence>
<comment type="caution">
    <text evidence="15">The sequence shown here is derived from an EMBL/GenBank/DDBJ whole genome shotgun (WGS) entry which is preliminary data.</text>
</comment>
<name>A0ABW6CH53_9CAUL</name>
<dbReference type="RefSeq" id="WP_377366616.1">
    <property type="nucleotide sequence ID" value="NZ_JAOTJD010000001.1"/>
</dbReference>
<keyword evidence="7 10" id="KW-0472">Membrane</keyword>
<dbReference type="PANTHER" id="PTHR30069">
    <property type="entry name" value="TONB-DEPENDENT OUTER MEMBRANE RECEPTOR"/>
    <property type="match status" value="1"/>
</dbReference>
<gene>
    <name evidence="15" type="ORF">OCL97_00360</name>
</gene>
<dbReference type="InterPro" id="IPR000531">
    <property type="entry name" value="Beta-barrel_TonB"/>
</dbReference>
<dbReference type="InterPro" id="IPR037066">
    <property type="entry name" value="Plug_dom_sf"/>
</dbReference>
<evidence type="ECO:0000256" key="9">
    <source>
        <dbReference type="ARBA" id="ARBA00023237"/>
    </source>
</evidence>
<dbReference type="EMBL" id="JAOTJD010000001">
    <property type="protein sequence ID" value="MFD3262412.1"/>
    <property type="molecule type" value="Genomic_DNA"/>
</dbReference>
<evidence type="ECO:0000256" key="12">
    <source>
        <dbReference type="SAM" id="SignalP"/>
    </source>
</evidence>
<evidence type="ECO:0000313" key="16">
    <source>
        <dbReference type="Proteomes" id="UP001598130"/>
    </source>
</evidence>
<feature type="signal peptide" evidence="12">
    <location>
        <begin position="1"/>
        <end position="28"/>
    </location>
</feature>
<evidence type="ECO:0000256" key="10">
    <source>
        <dbReference type="PROSITE-ProRule" id="PRU01360"/>
    </source>
</evidence>
<feature type="chain" id="PRO_5045458994" evidence="12">
    <location>
        <begin position="29"/>
        <end position="642"/>
    </location>
</feature>
<evidence type="ECO:0000256" key="3">
    <source>
        <dbReference type="ARBA" id="ARBA00022452"/>
    </source>
</evidence>
<dbReference type="SUPFAM" id="SSF56935">
    <property type="entry name" value="Porins"/>
    <property type="match status" value="1"/>
</dbReference>
<evidence type="ECO:0000256" key="7">
    <source>
        <dbReference type="ARBA" id="ARBA00023136"/>
    </source>
</evidence>
<evidence type="ECO:0000256" key="8">
    <source>
        <dbReference type="ARBA" id="ARBA00023170"/>
    </source>
</evidence>
<evidence type="ECO:0000256" key="6">
    <source>
        <dbReference type="ARBA" id="ARBA00023077"/>
    </source>
</evidence>
<keyword evidence="5 12" id="KW-0732">Signal</keyword>
<comment type="similarity">
    <text evidence="10 11">Belongs to the TonB-dependent receptor family.</text>
</comment>
<feature type="domain" description="TonB-dependent receptor plug" evidence="14">
    <location>
        <begin position="64"/>
        <end position="173"/>
    </location>
</feature>
<keyword evidence="6 11" id="KW-0798">TonB box</keyword>